<comment type="caution">
    <text evidence="1">The sequence shown here is derived from an EMBL/GenBank/DDBJ whole genome shotgun (WGS) entry which is preliminary data.</text>
</comment>
<dbReference type="RefSeq" id="WP_131814131.1">
    <property type="nucleotide sequence ID" value="NZ_JAAXPJ010000015.1"/>
</dbReference>
<organism evidence="1 2">
    <name type="scientific">Mycolicibacterium septicum DSM 44393</name>
    <dbReference type="NCBI Taxonomy" id="1341646"/>
    <lineage>
        <taxon>Bacteria</taxon>
        <taxon>Bacillati</taxon>
        <taxon>Actinomycetota</taxon>
        <taxon>Actinomycetes</taxon>
        <taxon>Mycobacteriales</taxon>
        <taxon>Mycobacteriaceae</taxon>
        <taxon>Mycolicibacterium</taxon>
    </lineage>
</organism>
<sequence>MSSEGSGYIPAGVYVPRGVRLLAADVSGEFRRTWFGWRDPAEVMVEYARGRQVGGWRLAAAATTGPVDQFRDFGTEYADQCTFERSPLTLEDPIPVLDSMHAHRLQMENADLYDRLNRLTGAEQVYVDRVIIPVAGEMVEAARSLEHPVELTRAWATVTGGGELTSEQWAQYAQVTSTEFLTAQVLRPEAAGAPEEWKAAVYRDAWTVCRTLEVVAGWASRPLPLADMAYAALAADPDGDVRERMSAALQQVEVELGWV</sequence>
<dbReference type="EMBL" id="JAAXPJ010000015">
    <property type="protein sequence ID" value="NKZ14999.1"/>
    <property type="molecule type" value="Genomic_DNA"/>
</dbReference>
<reference evidence="1 2" key="1">
    <citation type="submission" date="2020-04" db="EMBL/GenBank/DDBJ databases">
        <title>MicrobeNet Type strains.</title>
        <authorList>
            <person name="Nicholson A.C."/>
        </authorList>
    </citation>
    <scope>NUCLEOTIDE SEQUENCE [LARGE SCALE GENOMIC DNA]</scope>
    <source>
        <strain evidence="1 2">ATCC 700731</strain>
    </source>
</reference>
<protein>
    <submittedName>
        <fullName evidence="1">Uncharacterized protein</fullName>
    </submittedName>
</protein>
<evidence type="ECO:0000313" key="1">
    <source>
        <dbReference type="EMBL" id="NKZ14999.1"/>
    </source>
</evidence>
<gene>
    <name evidence="1" type="ORF">HGA11_28915</name>
</gene>
<name>A0A7X6MXW6_9MYCO</name>
<dbReference type="AlphaFoldDB" id="A0A7X6MXW6"/>
<accession>A0A7X6MXW6</accession>
<dbReference type="Proteomes" id="UP000518188">
    <property type="component" value="Unassembled WGS sequence"/>
</dbReference>
<proteinExistence type="predicted"/>
<evidence type="ECO:0000313" key="2">
    <source>
        <dbReference type="Proteomes" id="UP000518188"/>
    </source>
</evidence>